<dbReference type="SUPFAM" id="SSF52058">
    <property type="entry name" value="L domain-like"/>
    <property type="match status" value="1"/>
</dbReference>
<dbReference type="AlphaFoldDB" id="A0A6N2L049"/>
<organism evidence="1">
    <name type="scientific">Salix viminalis</name>
    <name type="common">Common osier</name>
    <name type="synonym">Basket willow</name>
    <dbReference type="NCBI Taxonomy" id="40686"/>
    <lineage>
        <taxon>Eukaryota</taxon>
        <taxon>Viridiplantae</taxon>
        <taxon>Streptophyta</taxon>
        <taxon>Embryophyta</taxon>
        <taxon>Tracheophyta</taxon>
        <taxon>Spermatophyta</taxon>
        <taxon>Magnoliopsida</taxon>
        <taxon>eudicotyledons</taxon>
        <taxon>Gunneridae</taxon>
        <taxon>Pentapetalae</taxon>
        <taxon>rosids</taxon>
        <taxon>fabids</taxon>
        <taxon>Malpighiales</taxon>
        <taxon>Salicaceae</taxon>
        <taxon>Saliceae</taxon>
        <taxon>Salix</taxon>
    </lineage>
</organism>
<proteinExistence type="predicted"/>
<name>A0A6N2L049_SALVM</name>
<accession>A0A6N2L049</accession>
<sequence length="82" mass="9006">MTPTSRMQPGLLKNQILELLVIAAATPAISFTCQKIYALDISGEIPSELFVLKELMDLNLGQNVLNGSIPAEIEQLSNMQYL</sequence>
<evidence type="ECO:0000313" key="1">
    <source>
        <dbReference type="EMBL" id="VFU34082.1"/>
    </source>
</evidence>
<protein>
    <recommendedName>
        <fullName evidence="2">Leucine-rich repeat-containing N-terminal plant-type domain-containing protein</fullName>
    </recommendedName>
</protein>
<dbReference type="EMBL" id="CAADRP010001001">
    <property type="protein sequence ID" value="VFU34082.1"/>
    <property type="molecule type" value="Genomic_DNA"/>
</dbReference>
<gene>
    <name evidence="1" type="ORF">SVIM_LOCUS161760</name>
</gene>
<dbReference type="Gene3D" id="3.80.10.10">
    <property type="entry name" value="Ribonuclease Inhibitor"/>
    <property type="match status" value="1"/>
</dbReference>
<dbReference type="InterPro" id="IPR032675">
    <property type="entry name" value="LRR_dom_sf"/>
</dbReference>
<evidence type="ECO:0008006" key="2">
    <source>
        <dbReference type="Google" id="ProtNLM"/>
    </source>
</evidence>
<reference evidence="1" key="1">
    <citation type="submission" date="2019-03" db="EMBL/GenBank/DDBJ databases">
        <authorList>
            <person name="Mank J."/>
            <person name="Almeida P."/>
        </authorList>
    </citation>
    <scope>NUCLEOTIDE SEQUENCE</scope>
    <source>
        <strain evidence="1">78183</strain>
    </source>
</reference>